<reference evidence="1" key="1">
    <citation type="submission" date="2018-02" db="EMBL/GenBank/DDBJ databases">
        <authorList>
            <person name="Cohen D.B."/>
            <person name="Kent A.D."/>
        </authorList>
    </citation>
    <scope>NUCLEOTIDE SEQUENCE</scope>
</reference>
<name>A0A2N9EZQ4_FAGSY</name>
<dbReference type="EMBL" id="OIVN01000445">
    <property type="protein sequence ID" value="SPC80323.1"/>
    <property type="molecule type" value="Genomic_DNA"/>
</dbReference>
<gene>
    <name evidence="1" type="ORF">FSB_LOCUS8205</name>
</gene>
<organism evidence="1">
    <name type="scientific">Fagus sylvatica</name>
    <name type="common">Beechnut</name>
    <dbReference type="NCBI Taxonomy" id="28930"/>
    <lineage>
        <taxon>Eukaryota</taxon>
        <taxon>Viridiplantae</taxon>
        <taxon>Streptophyta</taxon>
        <taxon>Embryophyta</taxon>
        <taxon>Tracheophyta</taxon>
        <taxon>Spermatophyta</taxon>
        <taxon>Magnoliopsida</taxon>
        <taxon>eudicotyledons</taxon>
        <taxon>Gunneridae</taxon>
        <taxon>Pentapetalae</taxon>
        <taxon>rosids</taxon>
        <taxon>fabids</taxon>
        <taxon>Fagales</taxon>
        <taxon>Fagaceae</taxon>
        <taxon>Fagus</taxon>
    </lineage>
</organism>
<dbReference type="AlphaFoldDB" id="A0A2N9EZQ4"/>
<protein>
    <submittedName>
        <fullName evidence="1">Uncharacterized protein</fullName>
    </submittedName>
</protein>
<sequence>MTALNFNRYMVIMKVYMPQGSGFISDFLYPEQSDVYHTRAVFEMDYEEMEREFKVYAYPGADLKMYYRSPRGYFFKNLNESRFLTRDPEQAHLFFVPLSTRS</sequence>
<accession>A0A2N9EZQ4</accession>
<evidence type="ECO:0000313" key="1">
    <source>
        <dbReference type="EMBL" id="SPC80323.1"/>
    </source>
</evidence>
<proteinExistence type="predicted"/>